<keyword evidence="4" id="KW-0254">Endocytosis</keyword>
<comment type="subcellular location">
    <subcellularLocation>
        <location evidence="1">Membrane</location>
        <topology evidence="1">Single-pass type I membrane protein</topology>
    </subcellularLocation>
</comment>
<keyword evidence="11 14" id="KW-1015">Disulfide bond</keyword>
<dbReference type="FunFam" id="4.10.400.10:FF:000009">
    <property type="entry name" value="Low-density lipoprotein receptor-related protein 1"/>
    <property type="match status" value="1"/>
</dbReference>
<comment type="similarity">
    <text evidence="2">Belongs to the LDLR family.</text>
</comment>
<organism evidence="15 16">
    <name type="scientific">Oncorhynchus mykiss</name>
    <name type="common">Rainbow trout</name>
    <name type="synonym">Salmo gairdneri</name>
    <dbReference type="NCBI Taxonomy" id="8022"/>
    <lineage>
        <taxon>Eukaryota</taxon>
        <taxon>Metazoa</taxon>
        <taxon>Chordata</taxon>
        <taxon>Craniata</taxon>
        <taxon>Vertebrata</taxon>
        <taxon>Euteleostomi</taxon>
        <taxon>Actinopterygii</taxon>
        <taxon>Neopterygii</taxon>
        <taxon>Teleostei</taxon>
        <taxon>Protacanthopterygii</taxon>
        <taxon>Salmoniformes</taxon>
        <taxon>Salmonidae</taxon>
        <taxon>Salmoninae</taxon>
        <taxon>Oncorhynchus</taxon>
    </lineage>
</organism>
<dbReference type="GO" id="GO:0005041">
    <property type="term" value="F:low-density lipoprotein particle receptor activity"/>
    <property type="evidence" value="ECO:0007669"/>
    <property type="project" value="TreeGrafter"/>
</dbReference>
<reference evidence="15" key="1">
    <citation type="journal article" date="2014" name="Nat. Commun.">
        <title>The rainbow trout genome provides novel insights into evolution after whole-genome duplication in vertebrates.</title>
        <authorList>
            <person name="Berthelot C."/>
            <person name="Brunet F."/>
            <person name="Chalopin D."/>
            <person name="Juanchich A."/>
            <person name="Bernard M."/>
            <person name="Noel B."/>
            <person name="Bento P."/>
            <person name="Da Silva C."/>
            <person name="Labadie K."/>
            <person name="Alberti A."/>
            <person name="Aury J.M."/>
            <person name="Louis A."/>
            <person name="Dehais P."/>
            <person name="Bardou P."/>
            <person name="Montfort J."/>
            <person name="Klopp C."/>
            <person name="Cabau C."/>
            <person name="Gaspin C."/>
            <person name="Thorgaard G.H."/>
            <person name="Boussaha M."/>
            <person name="Quillet E."/>
            <person name="Guyomard R."/>
            <person name="Galiana D."/>
            <person name="Bobe J."/>
            <person name="Volff J.N."/>
            <person name="Genet C."/>
            <person name="Wincker P."/>
            <person name="Jaillon O."/>
            <person name="Roest Crollius H."/>
            <person name="Guiguen Y."/>
        </authorList>
    </citation>
    <scope>NUCLEOTIDE SEQUENCE [LARGE SCALE GENOMIC DNA]</scope>
</reference>
<dbReference type="SUPFAM" id="SSF57424">
    <property type="entry name" value="LDL receptor-like module"/>
    <property type="match status" value="6"/>
</dbReference>
<evidence type="ECO:0000313" key="15">
    <source>
        <dbReference type="EMBL" id="CDQ88389.1"/>
    </source>
</evidence>
<dbReference type="PANTHER" id="PTHR22722">
    <property type="entry name" value="LOW-DENSITY LIPOPROTEIN RECEPTOR-RELATED PROTEIN 2-RELATED"/>
    <property type="match status" value="1"/>
</dbReference>
<evidence type="ECO:0000256" key="11">
    <source>
        <dbReference type="ARBA" id="ARBA00023157"/>
    </source>
</evidence>
<dbReference type="PANTHER" id="PTHR22722:SF5">
    <property type="entry name" value="LOW-DENSITY LIPOPROTEIN RECEPTOR-RELATED PROTEIN 1B"/>
    <property type="match status" value="1"/>
</dbReference>
<dbReference type="EMBL" id="FR908582">
    <property type="protein sequence ID" value="CDQ88389.1"/>
    <property type="molecule type" value="Genomic_DNA"/>
</dbReference>
<feature type="disulfide bond" evidence="14">
    <location>
        <begin position="82"/>
        <end position="94"/>
    </location>
</feature>
<feature type="disulfide bond" evidence="14">
    <location>
        <begin position="101"/>
        <end position="116"/>
    </location>
</feature>
<evidence type="ECO:0000256" key="7">
    <source>
        <dbReference type="ARBA" id="ARBA00022737"/>
    </source>
</evidence>
<evidence type="ECO:0000256" key="1">
    <source>
        <dbReference type="ARBA" id="ARBA00004479"/>
    </source>
</evidence>
<keyword evidence="5" id="KW-0812">Transmembrane</keyword>
<evidence type="ECO:0000256" key="9">
    <source>
        <dbReference type="ARBA" id="ARBA00022989"/>
    </source>
</evidence>
<evidence type="ECO:0000256" key="5">
    <source>
        <dbReference type="ARBA" id="ARBA00022692"/>
    </source>
</evidence>
<evidence type="ECO:0000256" key="4">
    <source>
        <dbReference type="ARBA" id="ARBA00022583"/>
    </source>
</evidence>
<keyword evidence="12" id="KW-0675">Receptor</keyword>
<feature type="disulfide bond" evidence="14">
    <location>
        <begin position="173"/>
        <end position="185"/>
    </location>
</feature>
<evidence type="ECO:0000256" key="10">
    <source>
        <dbReference type="ARBA" id="ARBA00023136"/>
    </source>
</evidence>
<dbReference type="InterPro" id="IPR051221">
    <property type="entry name" value="LDLR-related"/>
</dbReference>
<feature type="disulfide bond" evidence="14">
    <location>
        <begin position="89"/>
        <end position="107"/>
    </location>
</feature>
<feature type="disulfide bond" evidence="14">
    <location>
        <begin position="50"/>
        <end position="68"/>
    </location>
</feature>
<evidence type="ECO:0000256" key="8">
    <source>
        <dbReference type="ARBA" id="ARBA00022837"/>
    </source>
</evidence>
<dbReference type="Pfam" id="PF00057">
    <property type="entry name" value="Ldl_recept_a"/>
    <property type="match status" value="6"/>
</dbReference>
<accession>A0A060YG31</accession>
<keyword evidence="9" id="KW-1133">Transmembrane helix</keyword>
<evidence type="ECO:0000256" key="12">
    <source>
        <dbReference type="ARBA" id="ARBA00023170"/>
    </source>
</evidence>
<keyword evidence="8" id="KW-0106">Calcium</keyword>
<feature type="disulfide bond" evidence="14">
    <location>
        <begin position="192"/>
        <end position="207"/>
    </location>
</feature>
<dbReference type="InterPro" id="IPR002172">
    <property type="entry name" value="LDrepeatLR_classA_rpt"/>
</dbReference>
<keyword evidence="7" id="KW-0677">Repeat</keyword>
<dbReference type="InterPro" id="IPR036055">
    <property type="entry name" value="LDL_receptor-like_sf"/>
</dbReference>
<feature type="disulfide bond" evidence="14">
    <location>
        <begin position="180"/>
        <end position="198"/>
    </location>
</feature>
<reference evidence="15" key="2">
    <citation type="submission" date="2014-03" db="EMBL/GenBank/DDBJ databases">
        <authorList>
            <person name="Genoscope - CEA"/>
        </authorList>
    </citation>
    <scope>NUCLEOTIDE SEQUENCE</scope>
</reference>
<dbReference type="GO" id="GO:0043235">
    <property type="term" value="C:receptor complex"/>
    <property type="evidence" value="ECO:0007669"/>
    <property type="project" value="TreeGrafter"/>
</dbReference>
<sequence>MILPGTKKGRHVKKVTVAQGLPLAFPFKVNIFCFVISPDNRICRRGFRACYNQRCVANGRFCDGVDDCGDNSDEAFCNNVTCVSSESSCQDGSCITGSAWCNQVIDCADASDEKNCNHTDCSDFYKLGVKERVFISCNSTSLCIHPSWICDGANDCGDYADETNCQVSHGQKCEEGHFACPSGNCISSVWLCDGQKDCEDGADEFQCDSSCLWNQFACSKNKCIAKQWLCDGENDCEDGLDESVQICGLVTCAPGLFSCPGSYACVPKHWLCDGERDCPDGSDELAAAGCGKFAMAPHINFR</sequence>
<keyword evidence="13" id="KW-0325">Glycoprotein</keyword>
<dbReference type="SMART" id="SM00192">
    <property type="entry name" value="LDLa"/>
    <property type="match status" value="6"/>
</dbReference>
<evidence type="ECO:0000313" key="16">
    <source>
        <dbReference type="Proteomes" id="UP000193380"/>
    </source>
</evidence>
<dbReference type="PROSITE" id="PS01209">
    <property type="entry name" value="LDLRA_1"/>
    <property type="match status" value="3"/>
</dbReference>
<comment type="caution">
    <text evidence="14">Lacks conserved residue(s) required for the propagation of feature annotation.</text>
</comment>
<gene>
    <name evidence="15" type="ORF">GSONMT00024923001</name>
</gene>
<dbReference type="CDD" id="cd00112">
    <property type="entry name" value="LDLa"/>
    <property type="match status" value="6"/>
</dbReference>
<dbReference type="PaxDb" id="8022-A0A060YG31"/>
<feature type="disulfide bond" evidence="14">
    <location>
        <begin position="43"/>
        <end position="55"/>
    </location>
</feature>
<feature type="disulfide bond" evidence="14">
    <location>
        <begin position="218"/>
        <end position="236"/>
    </location>
</feature>
<dbReference type="PRINTS" id="PR00261">
    <property type="entry name" value="LDLRECEPTOR"/>
</dbReference>
<dbReference type="AlphaFoldDB" id="A0A060YG31"/>
<dbReference type="GO" id="GO:0006897">
    <property type="term" value="P:endocytosis"/>
    <property type="evidence" value="ECO:0007669"/>
    <property type="project" value="UniProtKB-KW"/>
</dbReference>
<dbReference type="FunFam" id="4.10.400.10:FF:000015">
    <property type="entry name" value="Low-density lipoprotein receptor-related protein 1"/>
    <property type="match status" value="1"/>
</dbReference>
<feature type="disulfide bond" evidence="14">
    <location>
        <begin position="150"/>
        <end position="165"/>
    </location>
</feature>
<evidence type="ECO:0000256" key="14">
    <source>
        <dbReference type="PROSITE-ProRule" id="PRU00124"/>
    </source>
</evidence>
<evidence type="ECO:0000256" key="13">
    <source>
        <dbReference type="ARBA" id="ARBA00023180"/>
    </source>
</evidence>
<proteinExistence type="inferred from homology"/>
<dbReference type="InterPro" id="IPR023415">
    <property type="entry name" value="LDLR_class-A_CS"/>
</dbReference>
<keyword evidence="6" id="KW-0732">Signal</keyword>
<evidence type="ECO:0000256" key="6">
    <source>
        <dbReference type="ARBA" id="ARBA00022729"/>
    </source>
</evidence>
<keyword evidence="10" id="KW-0472">Membrane</keyword>
<protein>
    <submittedName>
        <fullName evidence="15">Uncharacterized protein</fullName>
    </submittedName>
</protein>
<evidence type="ECO:0000256" key="3">
    <source>
        <dbReference type="ARBA" id="ARBA00022536"/>
    </source>
</evidence>
<evidence type="ECO:0000256" key="2">
    <source>
        <dbReference type="ARBA" id="ARBA00009939"/>
    </source>
</evidence>
<dbReference type="PROSITE" id="PS50068">
    <property type="entry name" value="LDLRA_2"/>
    <property type="match status" value="6"/>
</dbReference>
<dbReference type="STRING" id="8022.A0A060YG31"/>
<dbReference type="Proteomes" id="UP000193380">
    <property type="component" value="Unassembled WGS sequence"/>
</dbReference>
<name>A0A060YG31_ONCMY</name>
<feature type="disulfide bond" evidence="14">
    <location>
        <begin position="62"/>
        <end position="77"/>
    </location>
</feature>
<dbReference type="Gene3D" id="4.10.400.10">
    <property type="entry name" value="Low-density Lipoprotein Receptor"/>
    <property type="match status" value="6"/>
</dbReference>
<keyword evidence="3" id="KW-0245">EGF-like domain</keyword>
<dbReference type="GO" id="GO:0005886">
    <property type="term" value="C:plasma membrane"/>
    <property type="evidence" value="ECO:0007669"/>
    <property type="project" value="TreeGrafter"/>
</dbReference>
<dbReference type="FunFam" id="4.10.400.10:FF:000005">
    <property type="entry name" value="low-density lipoprotein receptor-related protein 1B"/>
    <property type="match status" value="1"/>
</dbReference>
<feature type="disulfide bond" evidence="14">
    <location>
        <begin position="211"/>
        <end position="223"/>
    </location>
</feature>